<keyword evidence="1" id="KW-0812">Transmembrane</keyword>
<keyword evidence="3" id="KW-1185">Reference proteome</keyword>
<sequence>MIDLFLYGSAATSVFASYGSFAIALVFQVKIRSIREGRMACLPHIPSIAVRRGLKNHPVNV</sequence>
<gene>
    <name evidence="2" type="ORF">J5A51_01910</name>
</gene>
<dbReference type="RefSeq" id="WP_148301591.1">
    <property type="nucleotide sequence ID" value="NZ_BAKO01000010.1"/>
</dbReference>
<evidence type="ECO:0000256" key="1">
    <source>
        <dbReference type="SAM" id="Phobius"/>
    </source>
</evidence>
<reference evidence="2 3" key="1">
    <citation type="submission" date="2021-03" db="EMBL/GenBank/DDBJ databases">
        <title>Human Oral Microbial Genomes.</title>
        <authorList>
            <person name="Johnston C.D."/>
            <person name="Chen T."/>
            <person name="Dewhirst F.E."/>
        </authorList>
    </citation>
    <scope>NUCLEOTIDE SEQUENCE [LARGE SCALE GENOMIC DNA]</scope>
    <source>
        <strain evidence="2 3">W1435</strain>
    </source>
</reference>
<keyword evidence="1" id="KW-0472">Membrane</keyword>
<protein>
    <submittedName>
        <fullName evidence="2">Uncharacterized protein</fullName>
    </submittedName>
</protein>
<keyword evidence="1" id="KW-1133">Transmembrane helix</keyword>
<organism evidence="2 3">
    <name type="scientific">Prevotella fusca JCM 17724</name>
    <dbReference type="NCBI Taxonomy" id="1236517"/>
    <lineage>
        <taxon>Bacteria</taxon>
        <taxon>Pseudomonadati</taxon>
        <taxon>Bacteroidota</taxon>
        <taxon>Bacteroidia</taxon>
        <taxon>Bacteroidales</taxon>
        <taxon>Prevotellaceae</taxon>
        <taxon>Prevotella</taxon>
    </lineage>
</organism>
<accession>A0ABX7XX04</accession>
<dbReference type="EMBL" id="CP072369">
    <property type="protein sequence ID" value="QUB86046.1"/>
    <property type="molecule type" value="Genomic_DNA"/>
</dbReference>
<evidence type="ECO:0000313" key="2">
    <source>
        <dbReference type="EMBL" id="QUB86046.1"/>
    </source>
</evidence>
<dbReference type="Proteomes" id="UP000682005">
    <property type="component" value="Chromosome 2"/>
</dbReference>
<name>A0ABX7XX04_9BACT</name>
<evidence type="ECO:0000313" key="3">
    <source>
        <dbReference type="Proteomes" id="UP000682005"/>
    </source>
</evidence>
<proteinExistence type="predicted"/>
<feature type="transmembrane region" description="Helical" evidence="1">
    <location>
        <begin position="6"/>
        <end position="29"/>
    </location>
</feature>